<dbReference type="GO" id="GO:0015074">
    <property type="term" value="P:DNA integration"/>
    <property type="evidence" value="ECO:0007669"/>
    <property type="project" value="InterPro"/>
</dbReference>
<dbReference type="InterPro" id="IPR011010">
    <property type="entry name" value="DNA_brk_join_enz"/>
</dbReference>
<dbReference type="InterPro" id="IPR013762">
    <property type="entry name" value="Integrase-like_cat_sf"/>
</dbReference>
<dbReference type="Gene3D" id="1.10.443.10">
    <property type="entry name" value="Intergrase catalytic core"/>
    <property type="match status" value="1"/>
</dbReference>
<evidence type="ECO:0000259" key="2">
    <source>
        <dbReference type="PROSITE" id="PS51898"/>
    </source>
</evidence>
<proteinExistence type="predicted"/>
<dbReference type="PROSITE" id="PS51898">
    <property type="entry name" value="TYR_RECOMBINASE"/>
    <property type="match status" value="1"/>
</dbReference>
<dbReference type="KEGG" id="uli:ETAA1_40860"/>
<gene>
    <name evidence="3" type="primary">xerC_7</name>
    <name evidence="3" type="ORF">ETAA1_40860</name>
</gene>
<accession>A0A517XX72</accession>
<dbReference type="RefSeq" id="WP_145241565.1">
    <property type="nucleotide sequence ID" value="NZ_CP036273.1"/>
</dbReference>
<keyword evidence="4" id="KW-1185">Reference proteome</keyword>
<reference evidence="3 4" key="1">
    <citation type="submission" date="2019-02" db="EMBL/GenBank/DDBJ databases">
        <title>Deep-cultivation of Planctomycetes and their phenomic and genomic characterization uncovers novel biology.</title>
        <authorList>
            <person name="Wiegand S."/>
            <person name="Jogler M."/>
            <person name="Boedeker C."/>
            <person name="Pinto D."/>
            <person name="Vollmers J."/>
            <person name="Rivas-Marin E."/>
            <person name="Kohn T."/>
            <person name="Peeters S.H."/>
            <person name="Heuer A."/>
            <person name="Rast P."/>
            <person name="Oberbeckmann S."/>
            <person name="Bunk B."/>
            <person name="Jeske O."/>
            <person name="Meyerdierks A."/>
            <person name="Storesund J.E."/>
            <person name="Kallscheuer N."/>
            <person name="Luecker S."/>
            <person name="Lage O.M."/>
            <person name="Pohl T."/>
            <person name="Merkel B.J."/>
            <person name="Hornburger P."/>
            <person name="Mueller R.-W."/>
            <person name="Bruemmer F."/>
            <person name="Labrenz M."/>
            <person name="Spormann A.M."/>
            <person name="Op den Camp H."/>
            <person name="Overmann J."/>
            <person name="Amann R."/>
            <person name="Jetten M.S.M."/>
            <person name="Mascher T."/>
            <person name="Medema M.H."/>
            <person name="Devos D.P."/>
            <person name="Kaster A.-K."/>
            <person name="Ovreas L."/>
            <person name="Rohde M."/>
            <person name="Galperin M.Y."/>
            <person name="Jogler C."/>
        </authorList>
    </citation>
    <scope>NUCLEOTIDE SEQUENCE [LARGE SCALE GENOMIC DNA]</scope>
    <source>
        <strain evidence="3 4">ETA_A1</strain>
    </source>
</reference>
<name>A0A517XX72_9BACT</name>
<dbReference type="CDD" id="cd00397">
    <property type="entry name" value="DNA_BRE_C"/>
    <property type="match status" value="1"/>
</dbReference>
<dbReference type="PANTHER" id="PTHR30349:SF64">
    <property type="entry name" value="PROPHAGE INTEGRASE INTD-RELATED"/>
    <property type="match status" value="1"/>
</dbReference>
<dbReference type="GO" id="GO:0006310">
    <property type="term" value="P:DNA recombination"/>
    <property type="evidence" value="ECO:0007669"/>
    <property type="project" value="UniProtKB-KW"/>
</dbReference>
<dbReference type="InterPro" id="IPR050090">
    <property type="entry name" value="Tyrosine_recombinase_XerCD"/>
</dbReference>
<dbReference type="AlphaFoldDB" id="A0A517XX72"/>
<dbReference type="OrthoDB" id="254233at2"/>
<sequence>MPRTPTVPTYRLHAPSGQAVVTVRTPEGGRRDVYLGTYNTPVSRQEYARIVAELATAPAGVCLAAPVAGRTVNELLLPFWEHVERHYRRADDTPTNEVTEYRVLIRDLRALYGHTLAREFGPLALKALRGRWLDAGLARTYINQRVGRVRRLFKWAAGEELVPFAVYQSLTAVSGLQKGRTTARETEPVGPVAEEHVRATLPFVRPAVRAMAEVQLLTGMRPGELVQLRPCDLDTSGDVWVFRPEQHKNAHRGKARAVPIGPRARAILERFAPADPTDYYFSPRRVVAALHAERRKVRGTPLYRSHAARYAAQRTAAPKRAAGRRYTTHSYGVAVSRAVRKANERRERLAGPGNFDPVAHWHPNQIRHAHGTEVRRLYGLEAAQVALGHARADVTELYAERNLTLAAKVAAEIG</sequence>
<evidence type="ECO:0000256" key="1">
    <source>
        <dbReference type="ARBA" id="ARBA00023172"/>
    </source>
</evidence>
<keyword evidence="1" id="KW-0233">DNA recombination</keyword>
<dbReference type="EMBL" id="CP036273">
    <property type="protein sequence ID" value="QDU22111.1"/>
    <property type="molecule type" value="Genomic_DNA"/>
</dbReference>
<organism evidence="3 4">
    <name type="scientific">Urbifossiella limnaea</name>
    <dbReference type="NCBI Taxonomy" id="2528023"/>
    <lineage>
        <taxon>Bacteria</taxon>
        <taxon>Pseudomonadati</taxon>
        <taxon>Planctomycetota</taxon>
        <taxon>Planctomycetia</taxon>
        <taxon>Gemmatales</taxon>
        <taxon>Gemmataceae</taxon>
        <taxon>Urbifossiella</taxon>
    </lineage>
</organism>
<evidence type="ECO:0000313" key="4">
    <source>
        <dbReference type="Proteomes" id="UP000319576"/>
    </source>
</evidence>
<dbReference type="InterPro" id="IPR002104">
    <property type="entry name" value="Integrase_catalytic"/>
</dbReference>
<evidence type="ECO:0000313" key="3">
    <source>
        <dbReference type="EMBL" id="QDU22111.1"/>
    </source>
</evidence>
<dbReference type="PANTHER" id="PTHR30349">
    <property type="entry name" value="PHAGE INTEGRASE-RELATED"/>
    <property type="match status" value="1"/>
</dbReference>
<protein>
    <submittedName>
        <fullName evidence="3">Tyrosine recombinase XerC</fullName>
    </submittedName>
</protein>
<feature type="domain" description="Tyr recombinase" evidence="2">
    <location>
        <begin position="184"/>
        <end position="411"/>
    </location>
</feature>
<dbReference type="SUPFAM" id="SSF56349">
    <property type="entry name" value="DNA breaking-rejoining enzymes"/>
    <property type="match status" value="1"/>
</dbReference>
<dbReference type="Pfam" id="PF00589">
    <property type="entry name" value="Phage_integrase"/>
    <property type="match status" value="1"/>
</dbReference>
<dbReference type="GO" id="GO:0003677">
    <property type="term" value="F:DNA binding"/>
    <property type="evidence" value="ECO:0007669"/>
    <property type="project" value="InterPro"/>
</dbReference>
<dbReference type="Proteomes" id="UP000319576">
    <property type="component" value="Chromosome"/>
</dbReference>